<organism evidence="2 3">
    <name type="scientific">Legionella erythra</name>
    <dbReference type="NCBI Taxonomy" id="448"/>
    <lineage>
        <taxon>Bacteria</taxon>
        <taxon>Pseudomonadati</taxon>
        <taxon>Pseudomonadota</taxon>
        <taxon>Gammaproteobacteria</taxon>
        <taxon>Legionellales</taxon>
        <taxon>Legionellaceae</taxon>
        <taxon>Legionella</taxon>
    </lineage>
</organism>
<evidence type="ECO:0000313" key="2">
    <source>
        <dbReference type="EMBL" id="KTC96543.1"/>
    </source>
</evidence>
<reference evidence="2 3" key="1">
    <citation type="submission" date="2015-11" db="EMBL/GenBank/DDBJ databases">
        <title>Genomic analysis of 38 Legionella species identifies large and diverse effector repertoires.</title>
        <authorList>
            <person name="Burstein D."/>
            <person name="Amaro F."/>
            <person name="Zusman T."/>
            <person name="Lifshitz Z."/>
            <person name="Cohen O."/>
            <person name="Gilbert J.A."/>
            <person name="Pupko T."/>
            <person name="Shuman H.A."/>
            <person name="Segal G."/>
        </authorList>
    </citation>
    <scope>NUCLEOTIDE SEQUENCE [LARGE SCALE GENOMIC DNA]</scope>
    <source>
        <strain evidence="2 3">SE-32A-C8</strain>
    </source>
</reference>
<dbReference type="Proteomes" id="UP000054773">
    <property type="component" value="Unassembled WGS sequence"/>
</dbReference>
<evidence type="ECO:0000313" key="3">
    <source>
        <dbReference type="Proteomes" id="UP000054773"/>
    </source>
</evidence>
<sequence length="635" mass="72821">MPTPSPQLEQLRQQIYARHDYLRNHLLYLQDIENNKISEEDVKSYLGEVFEIPFVQNNEHTINQLILVIHEKLQFYSKLWEVSASENEEQAFSLISLLIERNISHCAKFKAILALKNIPTEIKIQAAFHDFDLLTEFQKLIKPHLPSSHATLKSLIKISTSESTHAMQKGDRKEFNSAVTINWEPAIKKLKAFTQRTNVDLKSGKTKGPRLSKQQLDSKTDEHMSEIEGVDAKTMAELPKALRALASIVERVKENGKPNQDPDAVIEENVTLFFNVQPSLRFLQQLIDSWEGTEKAALKTKAESDAKEKAVKYYPKIWSKTSTAIIQLHKQAEALLAQIDGIDVEITDEEQDMLTAFKYELETIQSQLDSLKKEWPEACPQKIKKIDDIDELESDTYHQQKSLKKQLTGLKQQITEAEKQIRTNYDQRLEAMIKKNKEESEEVDKKSQAYLHEKSENNKARRDEINRKREEKQQKKIVVHKENLPFFSPEFQVDTHMEQLLKNLNPKRITLLEAILNKDSNIKAKKVYKLIEHLGGQIEEIGHGSSHKRIRLGKYYVELIKHNDGTQTTSSSMATGGFFKQHGKQHTSSTLCPFNVKLIAATFERANITLATIQKLKSTAPAIEISQSATMMTMA</sequence>
<proteinExistence type="predicted"/>
<comment type="caution">
    <text evidence="2">The sequence shown here is derived from an EMBL/GenBank/DDBJ whole genome shotgun (WGS) entry which is preliminary data.</text>
</comment>
<dbReference type="EMBL" id="LNYA01000028">
    <property type="protein sequence ID" value="KTC96543.1"/>
    <property type="molecule type" value="Genomic_DNA"/>
</dbReference>
<keyword evidence="3" id="KW-1185">Reference proteome</keyword>
<feature type="region of interest" description="Disordered" evidence="1">
    <location>
        <begin position="436"/>
        <end position="474"/>
    </location>
</feature>
<dbReference type="PATRIC" id="fig|448.7.peg.1829"/>
<dbReference type="RefSeq" id="WP_058526893.1">
    <property type="nucleotide sequence ID" value="NZ_CAAAHY010000012.1"/>
</dbReference>
<evidence type="ECO:0000256" key="1">
    <source>
        <dbReference type="SAM" id="MobiDB-lite"/>
    </source>
</evidence>
<gene>
    <name evidence="2" type="ORF">Lery_1749</name>
</gene>
<dbReference type="OrthoDB" id="5653418at2"/>
<name>A0A0W0TLQ2_LEGER</name>
<accession>A0A0W0TLQ2</accession>
<feature type="region of interest" description="Disordered" evidence="1">
    <location>
        <begin position="201"/>
        <end position="223"/>
    </location>
</feature>
<protein>
    <submittedName>
        <fullName evidence="2">Uncharacterized protein</fullName>
    </submittedName>
</protein>
<dbReference type="AlphaFoldDB" id="A0A0W0TLQ2"/>